<dbReference type="RefSeq" id="WP_096829219.1">
    <property type="nucleotide sequence ID" value="NZ_NXIB02000067.1"/>
</dbReference>
<proteinExistence type="predicted"/>
<accession>A0A2G4EZW5</accession>
<dbReference type="AlphaFoldDB" id="A0A2G4EZW5"/>
<gene>
    <name evidence="1" type="ORF">CP500_012915</name>
</gene>
<name>A0A2G4EZW5_9CYAN</name>
<reference evidence="1" key="1">
    <citation type="submission" date="2017-10" db="EMBL/GenBank/DDBJ databases">
        <title>Draft genome sequence of the planktic cyanobacteria Tychonema bourrellyi isolated from alpine lentic freshwater.</title>
        <authorList>
            <person name="Tett A."/>
            <person name="Armanini F."/>
            <person name="Asnicar F."/>
            <person name="Boscaini A."/>
            <person name="Pasolli E."/>
            <person name="Zolfo M."/>
            <person name="Donati C."/>
            <person name="Salmaso N."/>
            <person name="Segata N."/>
        </authorList>
    </citation>
    <scope>NUCLEOTIDE SEQUENCE</scope>
    <source>
        <strain evidence="1">FEM_GT703</strain>
    </source>
</reference>
<evidence type="ECO:0000313" key="2">
    <source>
        <dbReference type="Proteomes" id="UP000226442"/>
    </source>
</evidence>
<sequence length="182" mass="20596">MNNWNSQSGDIEWVDQVYQLLLEIARSSLSDIPRIPENITQKALPLIQKVQSIQQRRDGQVFSSGSFSVNDREWVDQVCQLLVELTGASLSERPKMPENIAGRALILADKAQNIKEIIEENATLAPADEDDDPLQSPDALLNLLHHSLKTQRAKSYKPDAPQWQQVLSLIDVVQSIYKQIQR</sequence>
<dbReference type="Proteomes" id="UP000226442">
    <property type="component" value="Unassembled WGS sequence"/>
</dbReference>
<organism evidence="1 2">
    <name type="scientific">Tychonema bourrellyi FEM_GT703</name>
    <dbReference type="NCBI Taxonomy" id="2040638"/>
    <lineage>
        <taxon>Bacteria</taxon>
        <taxon>Bacillati</taxon>
        <taxon>Cyanobacteriota</taxon>
        <taxon>Cyanophyceae</taxon>
        <taxon>Oscillatoriophycideae</taxon>
        <taxon>Oscillatoriales</taxon>
        <taxon>Microcoleaceae</taxon>
        <taxon>Tychonema</taxon>
    </lineage>
</organism>
<keyword evidence="2" id="KW-1185">Reference proteome</keyword>
<evidence type="ECO:0000313" key="1">
    <source>
        <dbReference type="EMBL" id="PHX55059.1"/>
    </source>
</evidence>
<dbReference type="EMBL" id="NXIB02000067">
    <property type="protein sequence ID" value="PHX55059.1"/>
    <property type="molecule type" value="Genomic_DNA"/>
</dbReference>
<protein>
    <submittedName>
        <fullName evidence="1">Inorganic pyrophosphatase</fullName>
    </submittedName>
</protein>
<comment type="caution">
    <text evidence="1">The sequence shown here is derived from an EMBL/GenBank/DDBJ whole genome shotgun (WGS) entry which is preliminary data.</text>
</comment>
<dbReference type="OrthoDB" id="462598at2"/>